<gene>
    <name evidence="2" type="ORF">CRX57_00690</name>
</gene>
<comment type="caution">
    <text evidence="2">The sequence shown here is derived from an EMBL/GenBank/DDBJ whole genome shotgun (WGS) entry which is preliminary data.</text>
</comment>
<evidence type="ECO:0000259" key="1">
    <source>
        <dbReference type="Pfam" id="PF18145"/>
    </source>
</evidence>
<dbReference type="AlphaFoldDB" id="A0A2C5V2G5"/>
<dbReference type="NCBIfam" id="NF033611">
    <property type="entry name" value="SAVED"/>
    <property type="match status" value="1"/>
</dbReference>
<evidence type="ECO:0000313" key="3">
    <source>
        <dbReference type="Proteomes" id="UP000222460"/>
    </source>
</evidence>
<dbReference type="InterPro" id="IPR040836">
    <property type="entry name" value="SAVED"/>
</dbReference>
<dbReference type="Proteomes" id="UP000222460">
    <property type="component" value="Unassembled WGS sequence"/>
</dbReference>
<sequence>MNSPLFERQATGGVVARDGFGYQDAFLLEHIPRFLSQGAFSQAVSELLGDIEIRYFRPGGGTFCVTYEAKRHQLSKVEFWEEVARFLELHEKAPDEYVQFVLLCGDFAGEFQPLFRKLKRYRGPAVALNDDSNIRTSAKSEIVDTIVRLGQTSETALFVLDRVSFVQYSDDNVDAGFGTRLEECLPHLDMSRRETAAFRVKCKQLVDSSFKGIVTRKDIETALVDSAPSVAQDWRVTPSDLVLGPVGFELGPLALDITAFNGLGRDSLGQAAWDKLQLSLVEIGDFLHESRTRRGVRLSAKHRMSLSCLLGYCFSATRNFTLVLDHNDQLFDTAVHTRAPGLFFRVNEDALSTLGMQGVATISFPNGTNADVGVNAKILGLGDSPKLSLVSTEIVADIAGLNTAVSEAKLALVEFRARHQLQCLHLFIKAPSMFAIALGHRLNGVGRIQLYDWDQGKYVPTLHLI</sequence>
<accession>A0A2C5V2G5</accession>
<feature type="domain" description="SMODS-associated and fused to various effectors" evidence="1">
    <location>
        <begin position="284"/>
        <end position="463"/>
    </location>
</feature>
<evidence type="ECO:0000313" key="2">
    <source>
        <dbReference type="EMBL" id="PHH38749.1"/>
    </source>
</evidence>
<organism evidence="2 3">
    <name type="scientific">Pseudomonas putida</name>
    <name type="common">Arthrobacter siderocapsulatus</name>
    <dbReference type="NCBI Taxonomy" id="303"/>
    <lineage>
        <taxon>Bacteria</taxon>
        <taxon>Pseudomonadati</taxon>
        <taxon>Pseudomonadota</taxon>
        <taxon>Gammaproteobacteria</taxon>
        <taxon>Pseudomonadales</taxon>
        <taxon>Pseudomonadaceae</taxon>
        <taxon>Pseudomonas</taxon>
    </lineage>
</organism>
<dbReference type="EMBL" id="PDKZ01000002">
    <property type="protein sequence ID" value="PHH38749.1"/>
    <property type="molecule type" value="Genomic_DNA"/>
</dbReference>
<dbReference type="RefSeq" id="WP_098963862.1">
    <property type="nucleotide sequence ID" value="NZ_PDKZ01000002.1"/>
</dbReference>
<proteinExistence type="predicted"/>
<reference evidence="3" key="1">
    <citation type="submission" date="2017-10" db="EMBL/GenBank/DDBJ databases">
        <title>FDA dAtabase for Regulatory Grade micrObial Sequences (FDA-ARGOS): Supporting development and validation of Infectious Disease Dx tests.</title>
        <authorList>
            <person name="Goldberg B."/>
            <person name="Campos J."/>
            <person name="Tallon L."/>
            <person name="Sadzewicz L."/>
            <person name="Ott S."/>
            <person name="Zhao X."/>
            <person name="Nagaraj S."/>
            <person name="Vavikolanu K."/>
            <person name="Aluvathingal J."/>
            <person name="Nadendla S."/>
            <person name="Geyer C."/>
            <person name="Sichtig H."/>
        </authorList>
    </citation>
    <scope>NUCLEOTIDE SEQUENCE [LARGE SCALE GENOMIC DNA]</scope>
    <source>
        <strain evidence="3">FDAARGOS_376</strain>
    </source>
</reference>
<name>A0A2C5V2G5_PSEPU</name>
<protein>
    <recommendedName>
        <fullName evidence="1">SMODS-associated and fused to various effectors domain-containing protein</fullName>
    </recommendedName>
</protein>
<dbReference type="Pfam" id="PF18145">
    <property type="entry name" value="SAVED"/>
    <property type="match status" value="1"/>
</dbReference>